<keyword evidence="3" id="KW-1185">Reference proteome</keyword>
<dbReference type="InterPro" id="IPR019198">
    <property type="entry name" value="Beta_propeller_containing"/>
</dbReference>
<evidence type="ECO:0000313" key="2">
    <source>
        <dbReference type="EMBL" id="MFC7276708.1"/>
    </source>
</evidence>
<evidence type="ECO:0000256" key="1">
    <source>
        <dbReference type="SAM" id="SignalP"/>
    </source>
</evidence>
<evidence type="ECO:0000313" key="3">
    <source>
        <dbReference type="Proteomes" id="UP001596548"/>
    </source>
</evidence>
<keyword evidence="1" id="KW-0732">Signal</keyword>
<dbReference type="Pfam" id="PF09826">
    <property type="entry name" value="Beta_propel"/>
    <property type="match status" value="1"/>
</dbReference>
<protein>
    <submittedName>
        <fullName evidence="2">Beta-propeller domain-containing protein</fullName>
    </submittedName>
</protein>
<gene>
    <name evidence="2" type="ORF">ACFQS1_22180</name>
</gene>
<sequence length="602" mass="63812">MRRRLWLCVMFSVLPLAGCTSAAERPTPPPARSPVPAPPIKLVAFDSCDQLLKELRAATLRGLTPYGLPGAVPEAAYAARDMAGAGAVDAAAAPPAAAPAYSGTNVHEAGADEPDIVKTDGRRIVTISGGTLHVIDAVGRRETGRLALGLHGGAQLLLSGDRALVLGYSERKTSRLAYPSMGAGVILVDLSGPPRIISRYRGDGRLVDARQTGNVARVVLSTATKLDFPYVDGDDKSRLQRNKRVVNRAKVDAWLPTWEVTTSGTTTEGRTDCGAVSRPDSFTGSAMLTVLTFDLTAPALTDGSPVSVVADGDIVYGTPTSLYIANDQRWRIDAIGGRSAPDTEIFKFALPAAGKPVFEASGAVPGRLLNQYSLSEWDGRLRVATTDLAERESAVRVLEQRGGKLQEIGKVTGLGKGERIYAVRFIGDRGYVVTFRQVDPLYTLDLSNPARPAVAGELKITGYSAHLQPVGDDLVVGVGQEASAEGVREGLLISLFDVEDPAQPRRLAQHVVADSTSEVEFDPHALLWWPATRLLVVPVNGKANGAVAVHVQNGTIRAAGNLAGEPVRRSLVIGDQLWTLGDSGLGVANLSTLERIGWLPLT</sequence>
<organism evidence="2 3">
    <name type="scientific">Paractinoplanes rhizophilus</name>
    <dbReference type="NCBI Taxonomy" id="1416877"/>
    <lineage>
        <taxon>Bacteria</taxon>
        <taxon>Bacillati</taxon>
        <taxon>Actinomycetota</taxon>
        <taxon>Actinomycetes</taxon>
        <taxon>Micromonosporales</taxon>
        <taxon>Micromonosporaceae</taxon>
        <taxon>Paractinoplanes</taxon>
    </lineage>
</organism>
<accession>A0ABW2HUB0</accession>
<dbReference type="RefSeq" id="WP_378971365.1">
    <property type="nucleotide sequence ID" value="NZ_JBHTBJ010000016.1"/>
</dbReference>
<name>A0ABW2HUB0_9ACTN</name>
<dbReference type="PIRSF" id="PIRSF006425">
    <property type="entry name" value="UCP006425_WD40"/>
    <property type="match status" value="1"/>
</dbReference>
<dbReference type="InterPro" id="IPR014441">
    <property type="entry name" value="UCP006425_b-propeller"/>
</dbReference>
<comment type="caution">
    <text evidence="2">The sequence shown here is derived from an EMBL/GenBank/DDBJ whole genome shotgun (WGS) entry which is preliminary data.</text>
</comment>
<proteinExistence type="predicted"/>
<reference evidence="3" key="1">
    <citation type="journal article" date="2019" name="Int. J. Syst. Evol. Microbiol.">
        <title>The Global Catalogue of Microorganisms (GCM) 10K type strain sequencing project: providing services to taxonomists for standard genome sequencing and annotation.</title>
        <authorList>
            <consortium name="The Broad Institute Genomics Platform"/>
            <consortium name="The Broad Institute Genome Sequencing Center for Infectious Disease"/>
            <person name="Wu L."/>
            <person name="Ma J."/>
        </authorList>
    </citation>
    <scope>NUCLEOTIDE SEQUENCE [LARGE SCALE GENOMIC DNA]</scope>
    <source>
        <strain evidence="3">XZYJT-10</strain>
    </source>
</reference>
<feature type="signal peptide" evidence="1">
    <location>
        <begin position="1"/>
        <end position="22"/>
    </location>
</feature>
<dbReference type="EMBL" id="JBHTBJ010000016">
    <property type="protein sequence ID" value="MFC7276708.1"/>
    <property type="molecule type" value="Genomic_DNA"/>
</dbReference>
<dbReference type="Proteomes" id="UP001596548">
    <property type="component" value="Unassembled WGS sequence"/>
</dbReference>
<feature type="chain" id="PRO_5045260640" evidence="1">
    <location>
        <begin position="23"/>
        <end position="602"/>
    </location>
</feature>